<evidence type="ECO:0000256" key="2">
    <source>
        <dbReference type="ARBA" id="ARBA00022598"/>
    </source>
</evidence>
<reference evidence="14 15" key="1">
    <citation type="submission" date="2017-01" db="EMBL/GenBank/DDBJ databases">
        <authorList>
            <person name="Mah S.A."/>
            <person name="Swanson W.J."/>
            <person name="Moy G.W."/>
            <person name="Vacquier V.D."/>
        </authorList>
    </citation>
    <scope>NUCLEOTIDE SEQUENCE [LARGE SCALE GENOMIC DNA]</scope>
    <source>
        <strain evidence="14 15">M9</strain>
    </source>
</reference>
<dbReference type="HAMAP" id="MF_02019">
    <property type="entry name" value="MurF"/>
    <property type="match status" value="1"/>
</dbReference>
<dbReference type="GO" id="GO:0009252">
    <property type="term" value="P:peptidoglycan biosynthetic process"/>
    <property type="evidence" value="ECO:0007669"/>
    <property type="project" value="UniProtKB-UniRule"/>
</dbReference>
<evidence type="ECO:0000259" key="13">
    <source>
        <dbReference type="Pfam" id="PF08245"/>
    </source>
</evidence>
<dbReference type="GO" id="GO:0051301">
    <property type="term" value="P:cell division"/>
    <property type="evidence" value="ECO:0007669"/>
    <property type="project" value="UniProtKB-KW"/>
</dbReference>
<dbReference type="EMBL" id="FTPK01000001">
    <property type="protein sequence ID" value="SIT66811.1"/>
    <property type="molecule type" value="Genomic_DNA"/>
</dbReference>
<keyword evidence="7 10" id="KW-0573">Peptidoglycan synthesis</keyword>
<dbReference type="NCBIfam" id="TIGR01143">
    <property type="entry name" value="murF"/>
    <property type="match status" value="1"/>
</dbReference>
<dbReference type="RefSeq" id="WP_076754958.1">
    <property type="nucleotide sequence ID" value="NZ_CP023018.1"/>
</dbReference>
<dbReference type="OrthoDB" id="9801978at2"/>
<feature type="binding site" evidence="10">
    <location>
        <begin position="105"/>
        <end position="111"/>
    </location>
    <ligand>
        <name>ATP</name>
        <dbReference type="ChEBI" id="CHEBI:30616"/>
    </ligand>
</feature>
<feature type="domain" description="Mur ligase central" evidence="13">
    <location>
        <begin position="104"/>
        <end position="286"/>
    </location>
</feature>
<evidence type="ECO:0000256" key="7">
    <source>
        <dbReference type="ARBA" id="ARBA00022984"/>
    </source>
</evidence>
<dbReference type="GO" id="GO:0008766">
    <property type="term" value="F:UDP-N-acetylmuramoylalanyl-D-glutamyl-2,6-diaminopimelate-D-alanyl-D-alanine ligase activity"/>
    <property type="evidence" value="ECO:0007669"/>
    <property type="project" value="RHEA"/>
</dbReference>
<dbReference type="SUPFAM" id="SSF53623">
    <property type="entry name" value="MurD-like peptide ligases, catalytic domain"/>
    <property type="match status" value="1"/>
</dbReference>
<dbReference type="Pfam" id="PF02875">
    <property type="entry name" value="Mur_ligase_C"/>
    <property type="match status" value="1"/>
</dbReference>
<evidence type="ECO:0000256" key="6">
    <source>
        <dbReference type="ARBA" id="ARBA00022960"/>
    </source>
</evidence>
<dbReference type="SUPFAM" id="SSF63418">
    <property type="entry name" value="MurE/MurF N-terminal domain"/>
    <property type="match status" value="1"/>
</dbReference>
<evidence type="ECO:0000313" key="14">
    <source>
        <dbReference type="EMBL" id="SIT66811.1"/>
    </source>
</evidence>
<keyword evidence="2 10" id="KW-0436">Ligase</keyword>
<evidence type="ECO:0000256" key="9">
    <source>
        <dbReference type="ARBA" id="ARBA00023316"/>
    </source>
</evidence>
<keyword evidence="6 10" id="KW-0133">Cell shape</keyword>
<dbReference type="GO" id="GO:0047480">
    <property type="term" value="F:UDP-N-acetylmuramoyl-tripeptide-D-alanyl-D-alanine ligase activity"/>
    <property type="evidence" value="ECO:0007669"/>
    <property type="project" value="UniProtKB-UniRule"/>
</dbReference>
<dbReference type="InterPro" id="IPR036565">
    <property type="entry name" value="Mur-like_cat_sf"/>
</dbReference>
<protein>
    <recommendedName>
        <fullName evidence="10 11">UDP-N-acetylmuramoyl-tripeptide--D-alanyl-D-alanine ligase</fullName>
        <ecNumber evidence="10 11">6.3.2.10</ecNumber>
    </recommendedName>
    <alternativeName>
        <fullName evidence="10">D-alanyl-D-alanine-adding enzyme</fullName>
    </alternativeName>
</protein>
<dbReference type="GO" id="GO:0005524">
    <property type="term" value="F:ATP binding"/>
    <property type="evidence" value="ECO:0007669"/>
    <property type="project" value="UniProtKB-UniRule"/>
</dbReference>
<dbReference type="Gene3D" id="3.40.1190.10">
    <property type="entry name" value="Mur-like, catalytic domain"/>
    <property type="match status" value="1"/>
</dbReference>
<keyword evidence="9 10" id="KW-0961">Cell wall biogenesis/degradation</keyword>
<evidence type="ECO:0000256" key="5">
    <source>
        <dbReference type="ARBA" id="ARBA00022840"/>
    </source>
</evidence>
<keyword evidence="1 10" id="KW-0963">Cytoplasm</keyword>
<name>A0A1R3VU65_9GAMM</name>
<dbReference type="InterPro" id="IPR004101">
    <property type="entry name" value="Mur_ligase_C"/>
</dbReference>
<evidence type="ECO:0000256" key="10">
    <source>
        <dbReference type="HAMAP-Rule" id="MF_02019"/>
    </source>
</evidence>
<dbReference type="GO" id="GO:0005737">
    <property type="term" value="C:cytoplasm"/>
    <property type="evidence" value="ECO:0007669"/>
    <property type="project" value="UniProtKB-SubCell"/>
</dbReference>
<gene>
    <name evidence="10" type="primary">murF</name>
    <name evidence="14" type="ORF">SAMN05216526_0698</name>
</gene>
<dbReference type="STRING" id="233100.SAMN05216526_0698"/>
<dbReference type="SUPFAM" id="SSF53244">
    <property type="entry name" value="MurD-like peptide ligases, peptide-binding domain"/>
    <property type="match status" value="1"/>
</dbReference>
<dbReference type="InterPro" id="IPR035911">
    <property type="entry name" value="MurE/MurF_N"/>
</dbReference>
<dbReference type="Proteomes" id="UP000223759">
    <property type="component" value="Unassembled WGS sequence"/>
</dbReference>
<keyword evidence="5 10" id="KW-0067">ATP-binding</keyword>
<dbReference type="PANTHER" id="PTHR43024">
    <property type="entry name" value="UDP-N-ACETYLMURAMOYL-TRIPEPTIDE--D-ALANYL-D-ALANINE LIGASE"/>
    <property type="match status" value="1"/>
</dbReference>
<dbReference type="AlphaFoldDB" id="A0A1R3VU65"/>
<comment type="pathway">
    <text evidence="10 11">Cell wall biogenesis; peptidoglycan biosynthesis.</text>
</comment>
<comment type="subcellular location">
    <subcellularLocation>
        <location evidence="10 11">Cytoplasm</location>
    </subcellularLocation>
</comment>
<accession>A0A1R3VU65</accession>
<keyword evidence="15" id="KW-1185">Reference proteome</keyword>
<dbReference type="Gene3D" id="3.40.1390.10">
    <property type="entry name" value="MurE/MurF, N-terminal domain"/>
    <property type="match status" value="1"/>
</dbReference>
<dbReference type="InterPro" id="IPR013221">
    <property type="entry name" value="Mur_ligase_cen"/>
</dbReference>
<evidence type="ECO:0000256" key="8">
    <source>
        <dbReference type="ARBA" id="ARBA00023306"/>
    </source>
</evidence>
<comment type="catalytic activity">
    <reaction evidence="10 11">
        <text>D-alanyl-D-alanine + UDP-N-acetyl-alpha-D-muramoyl-L-alanyl-gamma-D-glutamyl-meso-2,6-diaminopimelate + ATP = UDP-N-acetyl-alpha-D-muramoyl-L-alanyl-gamma-D-glutamyl-meso-2,6-diaminopimeloyl-D-alanyl-D-alanine + ADP + phosphate + H(+)</text>
        <dbReference type="Rhea" id="RHEA:28374"/>
        <dbReference type="ChEBI" id="CHEBI:15378"/>
        <dbReference type="ChEBI" id="CHEBI:30616"/>
        <dbReference type="ChEBI" id="CHEBI:43474"/>
        <dbReference type="ChEBI" id="CHEBI:57822"/>
        <dbReference type="ChEBI" id="CHEBI:61386"/>
        <dbReference type="ChEBI" id="CHEBI:83905"/>
        <dbReference type="ChEBI" id="CHEBI:456216"/>
        <dbReference type="EC" id="6.3.2.10"/>
    </reaction>
</comment>
<proteinExistence type="inferred from homology"/>
<dbReference type="InterPro" id="IPR005863">
    <property type="entry name" value="UDP-N-AcMur_synth"/>
</dbReference>
<dbReference type="GO" id="GO:0071555">
    <property type="term" value="P:cell wall organization"/>
    <property type="evidence" value="ECO:0007669"/>
    <property type="project" value="UniProtKB-KW"/>
</dbReference>
<sequence>MMRLLLSQVATAVGGRLVGDDVEVFGVSTDTRTTQPGELLIALSGPRFDAHEHITADLPAAGLLVARPVEMGRPQVLVSDTRQALADLAHFWAQQCAARRIALTGSNGKTSTKEMLATILRREGHTLYTQGNLNNEIGVPLTLLRLDPEHQFAVIEMGANHAGEIARLTQIAQPHVALITNAGPAHLEGFGSIEGVAHAKAEIYQGLGTTGIALVNADDDYADLWCGLNAERRMIRFGFSEQADVRGVPLADGGFAISLAGETVAVNLPLAGQHNRMNALAAAAAAWAVGVQLERIAEALVNLQPVPGRLKRQTTPAGWTLIDDSYNANPASTRAAIDVLAAEPGYRVLVLGDMGELGADAESMHAGIGAYAAACGIDVMYGLGPLSAHAVRGFGAAGRHFMDIEELIDALQRALSGTVSVLVKGSRSARMERVVEALCREAA</sequence>
<evidence type="ECO:0000256" key="11">
    <source>
        <dbReference type="RuleBase" id="RU004136"/>
    </source>
</evidence>
<organism evidence="14 15">
    <name type="scientific">Ectothiorhodosinus mongolicus</name>
    <dbReference type="NCBI Taxonomy" id="233100"/>
    <lineage>
        <taxon>Bacteria</taxon>
        <taxon>Pseudomonadati</taxon>
        <taxon>Pseudomonadota</taxon>
        <taxon>Gammaproteobacteria</taxon>
        <taxon>Chromatiales</taxon>
        <taxon>Ectothiorhodospiraceae</taxon>
        <taxon>Ectothiorhodosinus</taxon>
    </lineage>
</organism>
<evidence type="ECO:0000313" key="15">
    <source>
        <dbReference type="Proteomes" id="UP000223759"/>
    </source>
</evidence>
<dbReference type="PANTHER" id="PTHR43024:SF1">
    <property type="entry name" value="UDP-N-ACETYLMURAMOYL-TRIPEPTIDE--D-ALANYL-D-ALANINE LIGASE"/>
    <property type="match status" value="1"/>
</dbReference>
<keyword evidence="8 10" id="KW-0131">Cell cycle</keyword>
<evidence type="ECO:0000256" key="1">
    <source>
        <dbReference type="ARBA" id="ARBA00022490"/>
    </source>
</evidence>
<dbReference type="InterPro" id="IPR051046">
    <property type="entry name" value="MurCDEF_CellWall_CoF430Synth"/>
</dbReference>
<keyword evidence="3 10" id="KW-0132">Cell division</keyword>
<evidence type="ECO:0000256" key="3">
    <source>
        <dbReference type="ARBA" id="ARBA00022618"/>
    </source>
</evidence>
<dbReference type="GO" id="GO:0008360">
    <property type="term" value="P:regulation of cell shape"/>
    <property type="evidence" value="ECO:0007669"/>
    <property type="project" value="UniProtKB-KW"/>
</dbReference>
<comment type="similarity">
    <text evidence="10">Belongs to the MurCDEF family. MurF subfamily.</text>
</comment>
<dbReference type="UniPathway" id="UPA00219"/>
<dbReference type="InterPro" id="IPR036615">
    <property type="entry name" value="Mur_ligase_C_dom_sf"/>
</dbReference>
<dbReference type="Pfam" id="PF08245">
    <property type="entry name" value="Mur_ligase_M"/>
    <property type="match status" value="1"/>
</dbReference>
<dbReference type="EC" id="6.3.2.10" evidence="10 11"/>
<feature type="domain" description="Mur ligase C-terminal" evidence="12">
    <location>
        <begin position="308"/>
        <end position="427"/>
    </location>
</feature>
<keyword evidence="4 10" id="KW-0547">Nucleotide-binding</keyword>
<evidence type="ECO:0000256" key="4">
    <source>
        <dbReference type="ARBA" id="ARBA00022741"/>
    </source>
</evidence>
<evidence type="ECO:0000259" key="12">
    <source>
        <dbReference type="Pfam" id="PF02875"/>
    </source>
</evidence>
<comment type="function">
    <text evidence="10 11">Involved in cell wall formation. Catalyzes the final step in the synthesis of UDP-N-acetylmuramoyl-pentapeptide, the precursor of murein.</text>
</comment>
<dbReference type="Gene3D" id="3.90.190.20">
    <property type="entry name" value="Mur ligase, C-terminal domain"/>
    <property type="match status" value="1"/>
</dbReference>